<dbReference type="EMBL" id="QUAJ01000002">
    <property type="protein sequence ID" value="REI42840.1"/>
    <property type="molecule type" value="Genomic_DNA"/>
</dbReference>
<evidence type="ECO:0000313" key="3">
    <source>
        <dbReference type="EMBL" id="REI42840.1"/>
    </source>
</evidence>
<feature type="signal peptide" evidence="2">
    <location>
        <begin position="1"/>
        <end position="19"/>
    </location>
</feature>
<protein>
    <recommendedName>
        <fullName evidence="5">ESAT-6 secretion machinery protein EssA</fullName>
    </recommendedName>
</protein>
<sequence>MRRFISGLLLIMMSMSIFAEGSEAEIQKEVSGINKSTATEGRILLEGQEKDPTLQAVDLNLVNNSDQKLETTDIDYNQTEQTDDLLADISETKTQPNYVVWGLTILGVLVAGLALSSK</sequence>
<evidence type="ECO:0000313" key="4">
    <source>
        <dbReference type="Proteomes" id="UP000263486"/>
    </source>
</evidence>
<proteinExistence type="predicted"/>
<evidence type="ECO:0000256" key="2">
    <source>
        <dbReference type="SAM" id="SignalP"/>
    </source>
</evidence>
<keyword evidence="1" id="KW-1133">Transmembrane helix</keyword>
<dbReference type="Proteomes" id="UP000263486">
    <property type="component" value="Unassembled WGS sequence"/>
</dbReference>
<feature type="transmembrane region" description="Helical" evidence="1">
    <location>
        <begin position="98"/>
        <end position="116"/>
    </location>
</feature>
<evidence type="ECO:0000256" key="1">
    <source>
        <dbReference type="SAM" id="Phobius"/>
    </source>
</evidence>
<accession>A0ABX9KK26</accession>
<gene>
    <name evidence="3" type="ORF">DYH56_01435</name>
</gene>
<evidence type="ECO:0008006" key="5">
    <source>
        <dbReference type="Google" id="ProtNLM"/>
    </source>
</evidence>
<organism evidence="3 4">
    <name type="scientific">Psychrilyobacter piezotolerans</name>
    <dbReference type="NCBI Taxonomy" id="2293438"/>
    <lineage>
        <taxon>Bacteria</taxon>
        <taxon>Fusobacteriati</taxon>
        <taxon>Fusobacteriota</taxon>
        <taxon>Fusobacteriia</taxon>
        <taxon>Fusobacteriales</taxon>
        <taxon>Fusobacteriaceae</taxon>
        <taxon>Psychrilyobacter</taxon>
    </lineage>
</organism>
<name>A0ABX9KK26_9FUSO</name>
<keyword evidence="1" id="KW-0812">Transmembrane</keyword>
<dbReference type="RefSeq" id="WP_114641072.1">
    <property type="nucleotide sequence ID" value="NZ_JAACIO010000002.1"/>
</dbReference>
<keyword evidence="1" id="KW-0472">Membrane</keyword>
<reference evidence="3 4" key="1">
    <citation type="submission" date="2018-08" db="EMBL/GenBank/DDBJ databases">
        <title>Draft genome sequence of Psychrilyobacter sp. strain SD5 isolated from Black Sea water.</title>
        <authorList>
            <person name="Yadav S."/>
            <person name="Villanueva L."/>
            <person name="Damste J.S.S."/>
        </authorList>
    </citation>
    <scope>NUCLEOTIDE SEQUENCE [LARGE SCALE GENOMIC DNA]</scope>
    <source>
        <strain evidence="3 4">SD5</strain>
    </source>
</reference>
<comment type="caution">
    <text evidence="3">The sequence shown here is derived from an EMBL/GenBank/DDBJ whole genome shotgun (WGS) entry which is preliminary data.</text>
</comment>
<keyword evidence="2" id="KW-0732">Signal</keyword>
<feature type="chain" id="PRO_5046681034" description="ESAT-6 secretion machinery protein EssA" evidence="2">
    <location>
        <begin position="20"/>
        <end position="118"/>
    </location>
</feature>
<keyword evidence="4" id="KW-1185">Reference proteome</keyword>